<protein>
    <submittedName>
        <fullName evidence="1">Uncharacterized protein</fullName>
    </submittedName>
</protein>
<evidence type="ECO:0000313" key="2">
    <source>
        <dbReference type="Proteomes" id="UP000224634"/>
    </source>
</evidence>
<comment type="caution">
    <text evidence="1">The sequence shown here is derived from an EMBL/GenBank/DDBJ whole genome shotgun (WGS) entry which is preliminary data.</text>
</comment>
<dbReference type="AlphaFoldDB" id="A0A2B7YPG6"/>
<organism evidence="1 2">
    <name type="scientific">Polytolypa hystricis (strain UAMH7299)</name>
    <dbReference type="NCBI Taxonomy" id="1447883"/>
    <lineage>
        <taxon>Eukaryota</taxon>
        <taxon>Fungi</taxon>
        <taxon>Dikarya</taxon>
        <taxon>Ascomycota</taxon>
        <taxon>Pezizomycotina</taxon>
        <taxon>Eurotiomycetes</taxon>
        <taxon>Eurotiomycetidae</taxon>
        <taxon>Onygenales</taxon>
        <taxon>Onygenales incertae sedis</taxon>
        <taxon>Polytolypa</taxon>
    </lineage>
</organism>
<sequence>MCHAITYYHPRCGHEAVSLPTWKPKNDMILCRTSVNTGIICESPKEVEVPMYGKCEICKALKKAGRVKGADEAVNNGAGGDGGEVVDETF</sequence>
<keyword evidence="2" id="KW-1185">Reference proteome</keyword>
<accession>A0A2B7YPG6</accession>
<gene>
    <name evidence="1" type="ORF">AJ80_02988</name>
</gene>
<reference evidence="1 2" key="1">
    <citation type="submission" date="2017-10" db="EMBL/GenBank/DDBJ databases">
        <title>Comparative genomics in systemic dimorphic fungi from Ajellomycetaceae.</title>
        <authorList>
            <person name="Munoz J.F."/>
            <person name="Mcewen J.G."/>
            <person name="Clay O.K."/>
            <person name="Cuomo C.A."/>
        </authorList>
    </citation>
    <scope>NUCLEOTIDE SEQUENCE [LARGE SCALE GENOMIC DNA]</scope>
    <source>
        <strain evidence="1 2">UAMH7299</strain>
    </source>
</reference>
<proteinExistence type="predicted"/>
<dbReference type="EMBL" id="PDNA01000031">
    <property type="protein sequence ID" value="PGH22939.1"/>
    <property type="molecule type" value="Genomic_DNA"/>
</dbReference>
<dbReference type="Proteomes" id="UP000224634">
    <property type="component" value="Unassembled WGS sequence"/>
</dbReference>
<evidence type="ECO:0000313" key="1">
    <source>
        <dbReference type="EMBL" id="PGH22939.1"/>
    </source>
</evidence>
<name>A0A2B7YPG6_POLH7</name>